<keyword evidence="6" id="KW-0833">Ubl conjugation pathway</keyword>
<dbReference type="CDD" id="cd15669">
    <property type="entry name" value="ePHD_PHF7_G2E3_like"/>
    <property type="match status" value="1"/>
</dbReference>
<feature type="domain" description="RING-type" evidence="11">
    <location>
        <begin position="150"/>
        <end position="199"/>
    </location>
</feature>
<dbReference type="InterPro" id="IPR042013">
    <property type="entry name" value="PHF7/G2E3_ePHD"/>
</dbReference>
<feature type="region of interest" description="Disordered" evidence="10">
    <location>
        <begin position="549"/>
        <end position="574"/>
    </location>
</feature>
<feature type="domain" description="PHD-type" evidence="12">
    <location>
        <begin position="16"/>
        <end position="131"/>
    </location>
</feature>
<dbReference type="Gene3D" id="3.30.40.10">
    <property type="entry name" value="Zinc/RING finger domain, C3HC4 (zinc finger)"/>
    <property type="match status" value="2"/>
</dbReference>
<feature type="compositionally biased region" description="Basic and acidic residues" evidence="10">
    <location>
        <begin position="375"/>
        <end position="384"/>
    </location>
</feature>
<evidence type="ECO:0000256" key="6">
    <source>
        <dbReference type="ARBA" id="ARBA00022786"/>
    </source>
</evidence>
<keyword evidence="8" id="KW-0539">Nucleus</keyword>
<feature type="compositionally biased region" description="Basic and acidic residues" evidence="10">
    <location>
        <begin position="845"/>
        <end position="861"/>
    </location>
</feature>
<feature type="compositionally biased region" description="Polar residues" evidence="10">
    <location>
        <begin position="307"/>
        <end position="328"/>
    </location>
</feature>
<keyword evidence="3" id="KW-0808">Transferase</keyword>
<dbReference type="Proteomes" id="UP000694866">
    <property type="component" value="Unplaced"/>
</dbReference>
<feature type="compositionally biased region" description="Polar residues" evidence="10">
    <location>
        <begin position="555"/>
        <end position="564"/>
    </location>
</feature>
<dbReference type="InterPro" id="IPR059102">
    <property type="entry name" value="PHD_PHF7/G2E3-like"/>
</dbReference>
<dbReference type="OrthoDB" id="512616at2759"/>
<feature type="compositionally biased region" description="Polar residues" evidence="10">
    <location>
        <begin position="587"/>
        <end position="601"/>
    </location>
</feature>
<evidence type="ECO:0000256" key="4">
    <source>
        <dbReference type="ARBA" id="ARBA00022723"/>
    </source>
</evidence>
<evidence type="ECO:0000256" key="2">
    <source>
        <dbReference type="ARBA" id="ARBA00004906"/>
    </source>
</evidence>
<evidence type="ECO:0000256" key="8">
    <source>
        <dbReference type="ARBA" id="ARBA00023242"/>
    </source>
</evidence>
<accession>A0A9R1TUZ3</accession>
<evidence type="ECO:0000256" key="3">
    <source>
        <dbReference type="ARBA" id="ARBA00022679"/>
    </source>
</evidence>
<evidence type="ECO:0000259" key="11">
    <source>
        <dbReference type="PROSITE" id="PS50089"/>
    </source>
</evidence>
<feature type="compositionally biased region" description="Polar residues" evidence="10">
    <location>
        <begin position="643"/>
        <end position="653"/>
    </location>
</feature>
<evidence type="ECO:0000313" key="14">
    <source>
        <dbReference type="RefSeq" id="XP_011297042.1"/>
    </source>
</evidence>
<feature type="compositionally biased region" description="Basic and acidic residues" evidence="10">
    <location>
        <begin position="631"/>
        <end position="642"/>
    </location>
</feature>
<keyword evidence="13" id="KW-1185">Reference proteome</keyword>
<dbReference type="InterPro" id="IPR034732">
    <property type="entry name" value="EPHD"/>
</dbReference>
<evidence type="ECO:0000256" key="1">
    <source>
        <dbReference type="ARBA" id="ARBA00004123"/>
    </source>
</evidence>
<feature type="compositionally biased region" description="Polar residues" evidence="10">
    <location>
        <begin position="1039"/>
        <end position="1049"/>
    </location>
</feature>
<comment type="subcellular location">
    <subcellularLocation>
        <location evidence="1">Nucleus</location>
    </subcellularLocation>
</comment>
<dbReference type="InterPro" id="IPR051188">
    <property type="entry name" value="PHD-type_Zinc_Finger"/>
</dbReference>
<protein>
    <recommendedName>
        <fullName evidence="15">G2/M phase-specific E3 ubiquitin-protein ligase</fullName>
    </recommendedName>
</protein>
<dbReference type="KEGG" id="fas:105262882"/>
<comment type="pathway">
    <text evidence="2">Protein modification; protein ubiquitination.</text>
</comment>
<evidence type="ECO:0000259" key="12">
    <source>
        <dbReference type="PROSITE" id="PS51805"/>
    </source>
</evidence>
<dbReference type="RefSeq" id="XP_011297042.1">
    <property type="nucleotide sequence ID" value="XM_011298740.1"/>
</dbReference>
<dbReference type="GO" id="GO:0005634">
    <property type="term" value="C:nucleus"/>
    <property type="evidence" value="ECO:0007669"/>
    <property type="project" value="UniProtKB-SubCell"/>
</dbReference>
<evidence type="ECO:0000256" key="9">
    <source>
        <dbReference type="PROSITE-ProRule" id="PRU00175"/>
    </source>
</evidence>
<feature type="compositionally biased region" description="Polar residues" evidence="10">
    <location>
        <begin position="401"/>
        <end position="412"/>
    </location>
</feature>
<dbReference type="AlphaFoldDB" id="A0A9R1TUZ3"/>
<keyword evidence="5 9" id="KW-0863">Zinc-finger</keyword>
<keyword evidence="4" id="KW-0479">Metal-binding</keyword>
<dbReference type="InterPro" id="IPR001965">
    <property type="entry name" value="Znf_PHD"/>
</dbReference>
<dbReference type="GO" id="GO:0008270">
    <property type="term" value="F:zinc ion binding"/>
    <property type="evidence" value="ECO:0007669"/>
    <property type="project" value="UniProtKB-KW"/>
</dbReference>
<dbReference type="GeneID" id="105262882"/>
<evidence type="ECO:0000256" key="7">
    <source>
        <dbReference type="ARBA" id="ARBA00022833"/>
    </source>
</evidence>
<dbReference type="InterPro" id="IPR001841">
    <property type="entry name" value="Znf_RING"/>
</dbReference>
<feature type="region of interest" description="Disordered" evidence="10">
    <location>
        <begin position="302"/>
        <end position="421"/>
    </location>
</feature>
<proteinExistence type="predicted"/>
<dbReference type="GO" id="GO:0016740">
    <property type="term" value="F:transferase activity"/>
    <property type="evidence" value="ECO:0007669"/>
    <property type="project" value="UniProtKB-KW"/>
</dbReference>
<feature type="compositionally biased region" description="Basic residues" evidence="10">
    <location>
        <begin position="1050"/>
        <end position="1061"/>
    </location>
</feature>
<dbReference type="Pfam" id="PF13771">
    <property type="entry name" value="zf-HC5HC2H"/>
    <property type="match status" value="1"/>
</dbReference>
<dbReference type="PANTHER" id="PTHR12420:SF42">
    <property type="entry name" value="G2_M PHASE-SPECIFIC E3 UBIQUITIN-PROTEIN LIGASE"/>
    <property type="match status" value="1"/>
</dbReference>
<reference evidence="14" key="1">
    <citation type="submission" date="2025-08" db="UniProtKB">
        <authorList>
            <consortium name="RefSeq"/>
        </authorList>
    </citation>
    <scope>IDENTIFICATION</scope>
    <source>
        <strain evidence="14">USDA-PBARC FA_bdor</strain>
        <tissue evidence="14">Whole organism</tissue>
    </source>
</reference>
<dbReference type="PROSITE" id="PS51805">
    <property type="entry name" value="EPHD"/>
    <property type="match status" value="1"/>
</dbReference>
<evidence type="ECO:0000256" key="5">
    <source>
        <dbReference type="ARBA" id="ARBA00022771"/>
    </source>
</evidence>
<dbReference type="PANTHER" id="PTHR12420">
    <property type="entry name" value="PHD FINGER PROTEIN"/>
    <property type="match status" value="1"/>
</dbReference>
<evidence type="ECO:0000313" key="13">
    <source>
        <dbReference type="Proteomes" id="UP000694866"/>
    </source>
</evidence>
<keyword evidence="7" id="KW-0862">Zinc</keyword>
<name>A0A9R1TUZ3_9HYME</name>
<feature type="compositionally biased region" description="Polar residues" evidence="10">
    <location>
        <begin position="619"/>
        <end position="628"/>
    </location>
</feature>
<sequence length="1061" mass="118185">MPRRDRHKIDRPVGSEKTCVFCNSSEDNELKYGKIHEYNGIITHYYCLLLSSNMQQKGDDDEGILGFLTLDILNELKRGKRLACSYCKKIGATLGCCNTKCKKIFHLPCGLKAGSLHQFFGEFRSYCVSHRPKQKIDERIRAQISDQLLCYICYDNVDRNNLFETLWAPCCKKNAWFHRLCVQQLAMSAGYFFKCPLCNNKKEFQKAMLDNGIFIPCQDASWELVPNAFQELLYRHNRCDASQCICSKGRTYTSSNPKWELILCRSCGSQGVHVACGRLKWGDATWDCRECCVILNKTEANSEETRMSSNSTPSVAESTKNDSCQSDSEGSDSDISVGVEEPVYGPTPWPTNSHTPPQAAIRPGPKSFKLKQQKMMREMSESHSEGTSSEASSWARGGVQRLQNPSSSSRHCQPNARIIPGSSTCPEELVILDSDEEFLPDKSPPPISHITENMLMKNNEVTISSKPVTLTSSSTNQSIGYIAFGPSDDPTIIGNIQMPSATSPSALSPNPTFANYPEAFTQNQPPKSPLMAIQITNVTSVPLEEFGKVEPQDVPVSSTLNTTPEIVDVESDNEDISYTLSMAQQLTRASTEMEQGNVEQQTNREKRPAQTLPEDQNAVDENSTSQVPTVDLKRPRTDHPSERVQNTPQSSNLPDRPYIHGVALDRAAIVNVLGKKFVLPLTDESRVTVNNTWVPNYDGDAGTKPAGETEPITRYPSDRADSMEIRSGATVCDGYEPASTDPGTNLDTPIHTGANTPASHYSDRLSNNSVSLKDLKFRVCGSRSLKMTVNDIITMNLELDTGQYRRPGPKCAVWRRRNGSSLVRRSSLAVHESRNQSEPNSIESPTRESSSKFTKSPERRKTNSLKENLAPEMSDNGYLSPSPERKIKRLRLDSEGASIHFESGYTKGSSILVNGDHPGTSRDGLKELSHSLINQRRECLRHSSKVRSTEVSQSCHIPKDKEGLPVSIELSRIQPLLLSKPALFEGNVTLLPRQLVKFHSISDLRGSSSSGNHYKGFLRRTKSLNNLLSLSSPEIFYTNVNDNQTNPQRRGQKRKKLDCMR</sequence>
<dbReference type="InterPro" id="IPR011011">
    <property type="entry name" value="Znf_FYVE_PHD"/>
</dbReference>
<dbReference type="Pfam" id="PF26054">
    <property type="entry name" value="PHD_G2E3"/>
    <property type="match status" value="1"/>
</dbReference>
<evidence type="ECO:0008006" key="15">
    <source>
        <dbReference type="Google" id="ProtNLM"/>
    </source>
</evidence>
<dbReference type="PROSITE" id="PS50089">
    <property type="entry name" value="ZF_RING_2"/>
    <property type="match status" value="1"/>
</dbReference>
<feature type="region of interest" description="Disordered" evidence="10">
    <location>
        <begin position="824"/>
        <end position="884"/>
    </location>
</feature>
<evidence type="ECO:0000256" key="10">
    <source>
        <dbReference type="SAM" id="MobiDB-lite"/>
    </source>
</evidence>
<feature type="region of interest" description="Disordered" evidence="10">
    <location>
        <begin position="587"/>
        <end position="656"/>
    </location>
</feature>
<dbReference type="InterPro" id="IPR013083">
    <property type="entry name" value="Znf_RING/FYVE/PHD"/>
</dbReference>
<gene>
    <name evidence="14" type="primary">LOC105262882</name>
</gene>
<dbReference type="SMART" id="SM00249">
    <property type="entry name" value="PHD"/>
    <property type="match status" value="3"/>
</dbReference>
<feature type="region of interest" description="Disordered" evidence="10">
    <location>
        <begin position="1039"/>
        <end position="1061"/>
    </location>
</feature>
<dbReference type="CDD" id="cd15496">
    <property type="entry name" value="PHD_PHF7_G2E3_like"/>
    <property type="match status" value="1"/>
</dbReference>
<dbReference type="SUPFAM" id="SSF57903">
    <property type="entry name" value="FYVE/PHD zinc finger"/>
    <property type="match status" value="2"/>
</dbReference>
<organism evidence="13 14">
    <name type="scientific">Fopius arisanus</name>
    <dbReference type="NCBI Taxonomy" id="64838"/>
    <lineage>
        <taxon>Eukaryota</taxon>
        <taxon>Metazoa</taxon>
        <taxon>Ecdysozoa</taxon>
        <taxon>Arthropoda</taxon>
        <taxon>Hexapoda</taxon>
        <taxon>Insecta</taxon>
        <taxon>Pterygota</taxon>
        <taxon>Neoptera</taxon>
        <taxon>Endopterygota</taxon>
        <taxon>Hymenoptera</taxon>
        <taxon>Apocrita</taxon>
        <taxon>Ichneumonoidea</taxon>
        <taxon>Braconidae</taxon>
        <taxon>Opiinae</taxon>
        <taxon>Fopius</taxon>
    </lineage>
</organism>